<feature type="transmembrane region" description="Helical" evidence="2">
    <location>
        <begin position="6"/>
        <end position="24"/>
    </location>
</feature>
<dbReference type="Proteomes" id="UP000248259">
    <property type="component" value="Unassembled WGS sequence"/>
</dbReference>
<feature type="transmembrane region" description="Helical" evidence="2">
    <location>
        <begin position="189"/>
        <end position="209"/>
    </location>
</feature>
<gene>
    <name evidence="4" type="ORF">DNK49_08480</name>
</gene>
<keyword evidence="2" id="KW-0472">Membrane</keyword>
<organism evidence="4 5">
    <name type="scientific">Parazoarcus communis SWub3 = DSM 12120</name>
    <dbReference type="NCBI Taxonomy" id="1121029"/>
    <lineage>
        <taxon>Bacteria</taxon>
        <taxon>Pseudomonadati</taxon>
        <taxon>Pseudomonadota</taxon>
        <taxon>Betaproteobacteria</taxon>
        <taxon>Rhodocyclales</taxon>
        <taxon>Zoogloeaceae</taxon>
        <taxon>Parazoarcus</taxon>
    </lineage>
</organism>
<dbReference type="GO" id="GO:1902201">
    <property type="term" value="P:negative regulation of bacterial-type flagellum-dependent cell motility"/>
    <property type="evidence" value="ECO:0007669"/>
    <property type="project" value="TreeGrafter"/>
</dbReference>
<proteinExistence type="predicted"/>
<feature type="transmembrane region" description="Helical" evidence="2">
    <location>
        <begin position="60"/>
        <end position="80"/>
    </location>
</feature>
<comment type="caution">
    <text evidence="4">The sequence shown here is derived from an EMBL/GenBank/DDBJ whole genome shotgun (WGS) entry which is preliminary data.</text>
</comment>
<dbReference type="FunFam" id="3.30.70.270:FF:000001">
    <property type="entry name" value="Diguanylate cyclase domain protein"/>
    <property type="match status" value="1"/>
</dbReference>
<dbReference type="PROSITE" id="PS50887">
    <property type="entry name" value="GGDEF"/>
    <property type="match status" value="1"/>
</dbReference>
<feature type="transmembrane region" description="Helical" evidence="2">
    <location>
        <begin position="150"/>
        <end position="169"/>
    </location>
</feature>
<name>A0A323UW69_9RHOO</name>
<dbReference type="InterPro" id="IPR029787">
    <property type="entry name" value="Nucleotide_cyclase"/>
</dbReference>
<evidence type="ECO:0000259" key="3">
    <source>
        <dbReference type="PROSITE" id="PS50887"/>
    </source>
</evidence>
<dbReference type="EC" id="2.7.7.65" evidence="1"/>
<dbReference type="InterPro" id="IPR000160">
    <property type="entry name" value="GGDEF_dom"/>
</dbReference>
<protein>
    <recommendedName>
        <fullName evidence="1">diguanylate cyclase</fullName>
        <ecNumber evidence="1">2.7.7.65</ecNumber>
    </recommendedName>
</protein>
<dbReference type="NCBIfam" id="TIGR00254">
    <property type="entry name" value="GGDEF"/>
    <property type="match status" value="1"/>
</dbReference>
<feature type="transmembrane region" description="Helical" evidence="2">
    <location>
        <begin position="36"/>
        <end position="54"/>
    </location>
</feature>
<dbReference type="PANTHER" id="PTHR45138:SF24">
    <property type="entry name" value="DIGUANYLATE CYCLASE DGCC-RELATED"/>
    <property type="match status" value="1"/>
</dbReference>
<reference evidence="4 5" key="1">
    <citation type="submission" date="2018-06" db="EMBL/GenBank/DDBJ databases">
        <title>Azoarcus communis strain SWub3 genome.</title>
        <authorList>
            <person name="Zorraquino Salvo V."/>
            <person name="Toubiana D."/>
            <person name="Blumwald E."/>
        </authorList>
    </citation>
    <scope>NUCLEOTIDE SEQUENCE [LARGE SCALE GENOMIC DNA]</scope>
    <source>
        <strain evidence="4 5">SWub3</strain>
    </source>
</reference>
<dbReference type="CDD" id="cd01949">
    <property type="entry name" value="GGDEF"/>
    <property type="match status" value="1"/>
</dbReference>
<dbReference type="GO" id="GO:0005886">
    <property type="term" value="C:plasma membrane"/>
    <property type="evidence" value="ECO:0007669"/>
    <property type="project" value="TreeGrafter"/>
</dbReference>
<evidence type="ECO:0000256" key="2">
    <source>
        <dbReference type="SAM" id="Phobius"/>
    </source>
</evidence>
<keyword evidence="2" id="KW-1133">Transmembrane helix</keyword>
<dbReference type="InterPro" id="IPR043128">
    <property type="entry name" value="Rev_trsase/Diguanyl_cyclase"/>
</dbReference>
<feature type="transmembrane region" description="Helical" evidence="2">
    <location>
        <begin position="117"/>
        <end position="138"/>
    </location>
</feature>
<dbReference type="GO" id="GO:0052621">
    <property type="term" value="F:diguanylate cyclase activity"/>
    <property type="evidence" value="ECO:0007669"/>
    <property type="project" value="UniProtKB-EC"/>
</dbReference>
<evidence type="ECO:0000313" key="5">
    <source>
        <dbReference type="Proteomes" id="UP000248259"/>
    </source>
</evidence>
<evidence type="ECO:0000256" key="1">
    <source>
        <dbReference type="ARBA" id="ARBA00012528"/>
    </source>
</evidence>
<dbReference type="GO" id="GO:0043709">
    <property type="term" value="P:cell adhesion involved in single-species biofilm formation"/>
    <property type="evidence" value="ECO:0007669"/>
    <property type="project" value="TreeGrafter"/>
</dbReference>
<dbReference type="EMBL" id="QKOE01000004">
    <property type="protein sequence ID" value="PZA17252.1"/>
    <property type="molecule type" value="Genomic_DNA"/>
</dbReference>
<keyword evidence="2" id="KW-0812">Transmembrane</keyword>
<sequence>MHSPTLLIMATMLMGIVTAVLFGVRRYNRNIPGLTSWSWSYLCGFLLCINLLARPHSPELLNVLINQTLIFLTAYLHLAGSRTFIGKPPHPRLLAGIAALVVIATAIYFTLAVPHPGARFTIGSLVSGILFLLAARTLVRGGANRYPARYFLGITSGVHGVFLLIRPALFGLEPTGVFDAGLRLAISQFVVLEAIMAMVMSAFGVLMLINEHIIIALKRLAERDPLTNVFNRRSFLVLLDKAVSQCQRNHASLPVLVIDLDHFKRINDTWGHRSGDSALSHFVELAAGCLRNSDVIGRLGGEEFAIFLPGTALNDALNVAERLRGLVESRTVSSGSGEIPLTISVGIAMHLRGEAPELTLHRADEAMYQAKRNGRNRVEIAPETITDRATS</sequence>
<dbReference type="SMART" id="SM00267">
    <property type="entry name" value="GGDEF"/>
    <property type="match status" value="1"/>
</dbReference>
<dbReference type="AlphaFoldDB" id="A0A323UW69"/>
<dbReference type="Pfam" id="PF00990">
    <property type="entry name" value="GGDEF"/>
    <property type="match status" value="1"/>
</dbReference>
<evidence type="ECO:0000313" key="4">
    <source>
        <dbReference type="EMBL" id="PZA17252.1"/>
    </source>
</evidence>
<accession>A0A323UW69</accession>
<dbReference type="InterPro" id="IPR050469">
    <property type="entry name" value="Diguanylate_Cyclase"/>
</dbReference>
<dbReference type="OrthoDB" id="9813903at2"/>
<dbReference type="Gene3D" id="3.30.70.270">
    <property type="match status" value="1"/>
</dbReference>
<dbReference type="PANTHER" id="PTHR45138">
    <property type="entry name" value="REGULATORY COMPONENTS OF SENSORY TRANSDUCTION SYSTEM"/>
    <property type="match status" value="1"/>
</dbReference>
<feature type="transmembrane region" description="Helical" evidence="2">
    <location>
        <begin position="92"/>
        <end position="111"/>
    </location>
</feature>
<feature type="domain" description="GGDEF" evidence="3">
    <location>
        <begin position="251"/>
        <end position="383"/>
    </location>
</feature>
<keyword evidence="5" id="KW-1185">Reference proteome</keyword>
<dbReference type="SUPFAM" id="SSF55073">
    <property type="entry name" value="Nucleotide cyclase"/>
    <property type="match status" value="1"/>
</dbReference>